<keyword evidence="2" id="KW-1185">Reference proteome</keyword>
<protein>
    <recommendedName>
        <fullName evidence="3">Tox-REase-5 domain-containing protein</fullName>
    </recommendedName>
</protein>
<accession>A0ABP8G0C0</accession>
<dbReference type="SUPFAM" id="SSF52309">
    <property type="entry name" value="N-(deoxy)ribosyltransferase-like"/>
    <property type="match status" value="1"/>
</dbReference>
<dbReference type="Proteomes" id="UP001501207">
    <property type="component" value="Unassembled WGS sequence"/>
</dbReference>
<dbReference type="EMBL" id="BAABFN010000006">
    <property type="protein sequence ID" value="GAA4314447.1"/>
    <property type="molecule type" value="Genomic_DNA"/>
</dbReference>
<name>A0ABP8G0C0_9BACT</name>
<sequence>MSHAEGALEIASVIPIGKVARVASVAGEVVEKAIVNTTKEAAAKGGGRVFWSGGGNEAVEAAARKFATNNGMTTLEMTNAGKNLTNLTQGMSWAEKGPMWQRLSTQFAKGANGTVHVFQNAGGINIKSVWGAIEYPILKQNGVNIIYHTVP</sequence>
<gene>
    <name evidence="1" type="ORF">GCM10023143_25310</name>
</gene>
<organism evidence="1 2">
    <name type="scientific">Compostibacter hankyongensis</name>
    <dbReference type="NCBI Taxonomy" id="1007089"/>
    <lineage>
        <taxon>Bacteria</taxon>
        <taxon>Pseudomonadati</taxon>
        <taxon>Bacteroidota</taxon>
        <taxon>Chitinophagia</taxon>
        <taxon>Chitinophagales</taxon>
        <taxon>Chitinophagaceae</taxon>
        <taxon>Compostibacter</taxon>
    </lineage>
</organism>
<proteinExistence type="predicted"/>
<evidence type="ECO:0000313" key="2">
    <source>
        <dbReference type="Proteomes" id="UP001501207"/>
    </source>
</evidence>
<evidence type="ECO:0000313" key="1">
    <source>
        <dbReference type="EMBL" id="GAA4314447.1"/>
    </source>
</evidence>
<evidence type="ECO:0008006" key="3">
    <source>
        <dbReference type="Google" id="ProtNLM"/>
    </source>
</evidence>
<reference evidence="2" key="1">
    <citation type="journal article" date="2019" name="Int. J. Syst. Evol. Microbiol.">
        <title>The Global Catalogue of Microorganisms (GCM) 10K type strain sequencing project: providing services to taxonomists for standard genome sequencing and annotation.</title>
        <authorList>
            <consortium name="The Broad Institute Genomics Platform"/>
            <consortium name="The Broad Institute Genome Sequencing Center for Infectious Disease"/>
            <person name="Wu L."/>
            <person name="Ma J."/>
        </authorList>
    </citation>
    <scope>NUCLEOTIDE SEQUENCE [LARGE SCALE GENOMIC DNA]</scope>
    <source>
        <strain evidence="2">JCM 17664</strain>
    </source>
</reference>
<comment type="caution">
    <text evidence="1">The sequence shown here is derived from an EMBL/GenBank/DDBJ whole genome shotgun (WGS) entry which is preliminary data.</text>
</comment>
<dbReference type="RefSeq" id="WP_344979870.1">
    <property type="nucleotide sequence ID" value="NZ_BAABFN010000006.1"/>
</dbReference>